<reference evidence="2" key="1">
    <citation type="submission" date="2023-03" db="EMBL/GenBank/DDBJ databases">
        <title>Massive genome expansion in bonnet fungi (Mycena s.s.) driven by repeated elements and novel gene families across ecological guilds.</title>
        <authorList>
            <consortium name="Lawrence Berkeley National Laboratory"/>
            <person name="Harder C.B."/>
            <person name="Miyauchi S."/>
            <person name="Viragh M."/>
            <person name="Kuo A."/>
            <person name="Thoen E."/>
            <person name="Andreopoulos B."/>
            <person name="Lu D."/>
            <person name="Skrede I."/>
            <person name="Drula E."/>
            <person name="Henrissat B."/>
            <person name="Morin E."/>
            <person name="Kohler A."/>
            <person name="Barry K."/>
            <person name="LaButti K."/>
            <person name="Morin E."/>
            <person name="Salamov A."/>
            <person name="Lipzen A."/>
            <person name="Mereny Z."/>
            <person name="Hegedus B."/>
            <person name="Baldrian P."/>
            <person name="Stursova M."/>
            <person name="Weitz H."/>
            <person name="Taylor A."/>
            <person name="Grigoriev I.V."/>
            <person name="Nagy L.G."/>
            <person name="Martin F."/>
            <person name="Kauserud H."/>
        </authorList>
    </citation>
    <scope>NUCLEOTIDE SEQUENCE</scope>
    <source>
        <strain evidence="2">CBHHK173m</strain>
    </source>
</reference>
<feature type="compositionally biased region" description="Basic and acidic residues" evidence="1">
    <location>
        <begin position="121"/>
        <end position="139"/>
    </location>
</feature>
<sequence length="151" mass="16285">MSTSTCIAFTGSPHSVHAGEARYTRRAHLAVIIFRDRVGSVVHLRVIAVRNGARSRTRMLSGASSAASVPTRAYSAAFEAAYGPGTCYLQIELRARTVHQGLGKRRIGKMGGTEAGAGDATHQELRLPRGAAQDDDRVGARRRRHPSHREG</sequence>
<evidence type="ECO:0000256" key="1">
    <source>
        <dbReference type="SAM" id="MobiDB-lite"/>
    </source>
</evidence>
<gene>
    <name evidence="2" type="ORF">B0H15DRAFT_84832</name>
</gene>
<proteinExistence type="predicted"/>
<feature type="region of interest" description="Disordered" evidence="1">
    <location>
        <begin position="104"/>
        <end position="151"/>
    </location>
</feature>
<comment type="caution">
    <text evidence="2">The sequence shown here is derived from an EMBL/GenBank/DDBJ whole genome shotgun (WGS) entry which is preliminary data.</text>
</comment>
<evidence type="ECO:0000313" key="2">
    <source>
        <dbReference type="EMBL" id="KAJ7071840.1"/>
    </source>
</evidence>
<dbReference type="AlphaFoldDB" id="A0AAD6XID4"/>
<protein>
    <submittedName>
        <fullName evidence="2">Uncharacterized protein</fullName>
    </submittedName>
</protein>
<organism evidence="2 3">
    <name type="scientific">Mycena belliarum</name>
    <dbReference type="NCBI Taxonomy" id="1033014"/>
    <lineage>
        <taxon>Eukaryota</taxon>
        <taxon>Fungi</taxon>
        <taxon>Dikarya</taxon>
        <taxon>Basidiomycota</taxon>
        <taxon>Agaricomycotina</taxon>
        <taxon>Agaricomycetes</taxon>
        <taxon>Agaricomycetidae</taxon>
        <taxon>Agaricales</taxon>
        <taxon>Marasmiineae</taxon>
        <taxon>Mycenaceae</taxon>
        <taxon>Mycena</taxon>
    </lineage>
</organism>
<name>A0AAD6XID4_9AGAR</name>
<evidence type="ECO:0000313" key="3">
    <source>
        <dbReference type="Proteomes" id="UP001222325"/>
    </source>
</evidence>
<accession>A0AAD6XID4</accession>
<keyword evidence="3" id="KW-1185">Reference proteome</keyword>
<dbReference type="EMBL" id="JARJCN010000122">
    <property type="protein sequence ID" value="KAJ7071840.1"/>
    <property type="molecule type" value="Genomic_DNA"/>
</dbReference>
<feature type="compositionally biased region" description="Basic residues" evidence="1">
    <location>
        <begin position="140"/>
        <end position="151"/>
    </location>
</feature>
<dbReference type="Proteomes" id="UP001222325">
    <property type="component" value="Unassembled WGS sequence"/>
</dbReference>